<evidence type="ECO:0000256" key="5">
    <source>
        <dbReference type="SAM" id="Phobius"/>
    </source>
</evidence>
<feature type="transmembrane region" description="Helical" evidence="5">
    <location>
        <begin position="191"/>
        <end position="210"/>
    </location>
</feature>
<evidence type="ECO:0000313" key="7">
    <source>
        <dbReference type="Proteomes" id="UP001213681"/>
    </source>
</evidence>
<name>A0AAD6C3I0_9EURO</name>
<dbReference type="GO" id="GO:0000324">
    <property type="term" value="C:fungal-type vacuole"/>
    <property type="evidence" value="ECO:0007669"/>
    <property type="project" value="TreeGrafter"/>
</dbReference>
<dbReference type="RefSeq" id="XP_056763653.1">
    <property type="nucleotide sequence ID" value="XM_056910827.1"/>
</dbReference>
<evidence type="ECO:0000256" key="4">
    <source>
        <dbReference type="ARBA" id="ARBA00023136"/>
    </source>
</evidence>
<dbReference type="AlphaFoldDB" id="A0AAD6C3I0"/>
<proteinExistence type="predicted"/>
<keyword evidence="2 5" id="KW-0812">Transmembrane</keyword>
<keyword evidence="7" id="KW-1185">Reference proteome</keyword>
<organism evidence="6 7">
    <name type="scientific">Penicillium daleae</name>
    <dbReference type="NCBI Taxonomy" id="63821"/>
    <lineage>
        <taxon>Eukaryota</taxon>
        <taxon>Fungi</taxon>
        <taxon>Dikarya</taxon>
        <taxon>Ascomycota</taxon>
        <taxon>Pezizomycotina</taxon>
        <taxon>Eurotiomycetes</taxon>
        <taxon>Eurotiomycetidae</taxon>
        <taxon>Eurotiales</taxon>
        <taxon>Aspergillaceae</taxon>
        <taxon>Penicillium</taxon>
    </lineage>
</organism>
<dbReference type="Pfam" id="PF04479">
    <property type="entry name" value="RTA1"/>
    <property type="match status" value="1"/>
</dbReference>
<reference evidence="6" key="2">
    <citation type="journal article" date="2023" name="IMA Fungus">
        <title>Comparative genomic study of the Penicillium genus elucidates a diverse pangenome and 15 lateral gene transfer events.</title>
        <authorList>
            <person name="Petersen C."/>
            <person name="Sorensen T."/>
            <person name="Nielsen M.R."/>
            <person name="Sondergaard T.E."/>
            <person name="Sorensen J.L."/>
            <person name="Fitzpatrick D.A."/>
            <person name="Frisvad J.C."/>
            <person name="Nielsen K.L."/>
        </authorList>
    </citation>
    <scope>NUCLEOTIDE SEQUENCE</scope>
    <source>
        <strain evidence="6">IBT 16125</strain>
    </source>
</reference>
<dbReference type="Proteomes" id="UP001213681">
    <property type="component" value="Unassembled WGS sequence"/>
</dbReference>
<dbReference type="GeneID" id="81601070"/>
<feature type="transmembrane region" description="Helical" evidence="5">
    <location>
        <begin position="43"/>
        <end position="60"/>
    </location>
</feature>
<gene>
    <name evidence="6" type="ORF">N7458_007445</name>
</gene>
<feature type="transmembrane region" description="Helical" evidence="5">
    <location>
        <begin position="230"/>
        <end position="254"/>
    </location>
</feature>
<evidence type="ECO:0000256" key="1">
    <source>
        <dbReference type="ARBA" id="ARBA00004141"/>
    </source>
</evidence>
<accession>A0AAD6C3I0</accession>
<dbReference type="PANTHER" id="PTHR31465:SF9">
    <property type="entry name" value="SPHINGOID LONG-CHAIN BASE TRANSPORTER RSB1"/>
    <property type="match status" value="1"/>
</dbReference>
<feature type="transmembrane region" description="Helical" evidence="5">
    <location>
        <begin position="158"/>
        <end position="179"/>
    </location>
</feature>
<protein>
    <submittedName>
        <fullName evidence="6">Uncharacterized protein</fullName>
    </submittedName>
</protein>
<evidence type="ECO:0000256" key="3">
    <source>
        <dbReference type="ARBA" id="ARBA00022989"/>
    </source>
</evidence>
<keyword evidence="4 5" id="KW-0472">Membrane</keyword>
<dbReference type="PANTHER" id="PTHR31465">
    <property type="entry name" value="PROTEIN RTA1-RELATED"/>
    <property type="match status" value="1"/>
</dbReference>
<dbReference type="GO" id="GO:0005886">
    <property type="term" value="C:plasma membrane"/>
    <property type="evidence" value="ECO:0007669"/>
    <property type="project" value="TreeGrafter"/>
</dbReference>
<feature type="transmembrane region" description="Helical" evidence="5">
    <location>
        <begin position="15"/>
        <end position="36"/>
    </location>
</feature>
<dbReference type="InterPro" id="IPR007568">
    <property type="entry name" value="RTA1"/>
</dbReference>
<feature type="transmembrane region" description="Helical" evidence="5">
    <location>
        <begin position="108"/>
        <end position="130"/>
    </location>
</feature>
<comment type="caution">
    <text evidence="6">The sequence shown here is derived from an EMBL/GenBank/DDBJ whole genome shotgun (WGS) entry which is preliminary data.</text>
</comment>
<reference evidence="6" key="1">
    <citation type="submission" date="2022-12" db="EMBL/GenBank/DDBJ databases">
        <authorList>
            <person name="Petersen C."/>
        </authorList>
    </citation>
    <scope>NUCLEOTIDE SEQUENCE</scope>
    <source>
        <strain evidence="6">IBT 16125</strain>
    </source>
</reference>
<feature type="transmembrane region" description="Helical" evidence="5">
    <location>
        <begin position="72"/>
        <end position="96"/>
    </location>
</feature>
<keyword evidence="3 5" id="KW-1133">Transmembrane helix</keyword>
<evidence type="ECO:0000256" key="2">
    <source>
        <dbReference type="ARBA" id="ARBA00022692"/>
    </source>
</evidence>
<sequence length="268" mass="30064">MDQDVDMYGYLPSKAAALFGIIFFSAMAVICTLQMIFGPYKHWWMTTVVLLAVGEAIGWGGRYWAHLDPTSWMAFMIQICSIAISPVLLSAADYVLFCKLIEKTTPRLFPFPSAIFWAVFVICDIISLAIQTVGGVEVSSANDFESLSHGSDVMRSGIIFQFSNTIMFVIIITVTVLRFRQKKALCPQAKWPLLVALCVSTVMVLLRNGYRIVELSGGWKGHLMRTETYLIYLDMVLMAIGVGVFVIFSPSFFFREDKKLANAMELLE</sequence>
<evidence type="ECO:0000313" key="6">
    <source>
        <dbReference type="EMBL" id="KAJ5443573.1"/>
    </source>
</evidence>
<dbReference type="EMBL" id="JAPVEA010000007">
    <property type="protein sequence ID" value="KAJ5443573.1"/>
    <property type="molecule type" value="Genomic_DNA"/>
</dbReference>
<comment type="subcellular location">
    <subcellularLocation>
        <location evidence="1">Membrane</location>
        <topology evidence="1">Multi-pass membrane protein</topology>
    </subcellularLocation>
</comment>